<dbReference type="Pfam" id="PF00689">
    <property type="entry name" value="Cation_ATPase_C"/>
    <property type="match status" value="1"/>
</dbReference>
<feature type="transmembrane region" description="Helical" evidence="22">
    <location>
        <begin position="91"/>
        <end position="110"/>
    </location>
</feature>
<dbReference type="InterPro" id="IPR018303">
    <property type="entry name" value="ATPase_P-typ_P_site"/>
</dbReference>
<dbReference type="PANTHER" id="PTHR42861">
    <property type="entry name" value="CALCIUM-TRANSPORTING ATPASE"/>
    <property type="match status" value="1"/>
</dbReference>
<sequence>MVKKIIDLEPEVPYHTYTVAETEAQLKTSIIEGLTSDEAAALLCVHGTNELKGSGGVKWYKVLWRQIANPLVVVLLIANILAFATKQYAEGGVILFIIIMNATIGFYQDFSAEQTMEALRNMSSPTAQVIRDEARIVIPNTQVVPGDVMIFEDGDVIGADCRLFEVFNLETDEALLTGESLPVQKNLDLIKNAEQSLGDRLNMVFASTTVVKGRAKGIVSGTGMSTQIGKIATTLMNVDTNELTPLQKRLNTMACCIFIAAVALVIVVFGVHNFRYSSEIAIYAISVAISMIPQGLVAIVTLTMAFGVSRMARAKAIVRRLSSLESLGAVTNICSDKTGTLTQSKMVAVRMWFPGDGFYRISGTGFIPEGEIFRQGETINGELYTQEEKVPLASGSDQLLRTIQASALCNMAEIRRTNHPETHGEWTAIGDPTEIALQVLAYKAGMPKPELVENGFELIAEFPFDSSIKRMSVLYKTPSNSKTDASEHLIFTKGATERILGCCSHYRTGDAEILLKNEKDDSIQADFASTILERVDALAEQGLRVLSLSYRKVNPTPGVDLVHGLDREEVESNLVFLGLVGIYDPPRAESLPAVMRCYEAGIRVHMLTGDHPSTAAAIAKEVAIIPADTDVKNSSMVMSADKFDAMSDEQIDALEELPRVVARCSPNTKVKMIAALHRRNLFAAMTGDGVNDSPSLKAANVGIAMGQSGSDVAKQAADIVLTDDNFATIVEAVAEGRRMFFNIQKFVQHLMSGNIATILVLVVALAVKDNQKDSVFPLSAAAILFMNLCYSSPPAIGLSLEPASETNMKEPPRTSKQGLFSFEVLMDMFVYGIVMAILSFVPFILVLFVFEDGQLGYKCNAGYSEVCEGVFRARATCYATLTFLILSHAINCRDIRQSGWQWNRLKTVHQNKTLWLSIVIGVMILFPVIYVPGLNKNVFKHLGITYEWGLVFASLFIYTAFVETYKFVKRRTMA</sequence>
<dbReference type="InterPro" id="IPR006414">
    <property type="entry name" value="P-type_ATPase_IID"/>
</dbReference>
<keyword evidence="6 22" id="KW-0812">Transmembrane</keyword>
<comment type="subcellular location">
    <subcellularLocation>
        <location evidence="2">Cell membrane</location>
        <topology evidence="2">Multi-pass membrane protein</topology>
    </subcellularLocation>
</comment>
<evidence type="ECO:0000256" key="1">
    <source>
        <dbReference type="ARBA" id="ARBA00001946"/>
    </source>
</evidence>
<feature type="transmembrane region" description="Helical" evidence="22">
    <location>
        <begin position="950"/>
        <end position="968"/>
    </location>
</feature>
<evidence type="ECO:0000256" key="16">
    <source>
        <dbReference type="ARBA" id="ARBA00023136"/>
    </source>
</evidence>
<feature type="transmembrane region" description="Helical" evidence="22">
    <location>
        <begin position="824"/>
        <end position="850"/>
    </location>
</feature>
<dbReference type="Gene3D" id="1.20.1110.10">
    <property type="entry name" value="Calcium-transporting ATPase, transmembrane domain"/>
    <property type="match status" value="1"/>
</dbReference>
<dbReference type="InterPro" id="IPR023214">
    <property type="entry name" value="HAD_sf"/>
</dbReference>
<dbReference type="FunFam" id="2.70.150.10:FF:000016">
    <property type="entry name" value="Calcium-transporting P-type ATPase putative"/>
    <property type="match status" value="1"/>
</dbReference>
<dbReference type="GO" id="GO:0016887">
    <property type="term" value="F:ATP hydrolysis activity"/>
    <property type="evidence" value="ECO:0007669"/>
    <property type="project" value="InterPro"/>
</dbReference>
<dbReference type="Pfam" id="PF13246">
    <property type="entry name" value="Cation_ATPase"/>
    <property type="match status" value="1"/>
</dbReference>
<organism evidence="24 25">
    <name type="scientific">Podila minutissima</name>
    <dbReference type="NCBI Taxonomy" id="64525"/>
    <lineage>
        <taxon>Eukaryota</taxon>
        <taxon>Fungi</taxon>
        <taxon>Fungi incertae sedis</taxon>
        <taxon>Mucoromycota</taxon>
        <taxon>Mortierellomycotina</taxon>
        <taxon>Mortierellomycetes</taxon>
        <taxon>Mortierellales</taxon>
        <taxon>Mortierellaceae</taxon>
        <taxon>Podila</taxon>
    </lineage>
</organism>
<feature type="transmembrane region" description="Helical" evidence="22">
    <location>
        <begin position="779"/>
        <end position="803"/>
    </location>
</feature>
<dbReference type="SUPFAM" id="SSF81660">
    <property type="entry name" value="Metal cation-transporting ATPase, ATP-binding domain N"/>
    <property type="match status" value="1"/>
</dbReference>
<feature type="domain" description="Cation-transporting P-type ATPase N-terminal" evidence="23">
    <location>
        <begin position="13"/>
        <end position="87"/>
    </location>
</feature>
<dbReference type="Gene3D" id="2.70.150.10">
    <property type="entry name" value="Calcium-transporting ATPase, cytoplasmic transduction domain A"/>
    <property type="match status" value="1"/>
</dbReference>
<evidence type="ECO:0000256" key="5">
    <source>
        <dbReference type="ARBA" id="ARBA00022538"/>
    </source>
</evidence>
<dbReference type="Pfam" id="PF00690">
    <property type="entry name" value="Cation_ATPase_N"/>
    <property type="match status" value="1"/>
</dbReference>
<proteinExistence type="inferred from homology"/>
<keyword evidence="7" id="KW-0479">Metal-binding</keyword>
<evidence type="ECO:0000256" key="8">
    <source>
        <dbReference type="ARBA" id="ARBA00022741"/>
    </source>
</evidence>
<dbReference type="GO" id="GO:0046872">
    <property type="term" value="F:metal ion binding"/>
    <property type="evidence" value="ECO:0007669"/>
    <property type="project" value="UniProtKB-KW"/>
</dbReference>
<feature type="transmembrane region" description="Helical" evidence="22">
    <location>
        <begin position="280"/>
        <end position="306"/>
    </location>
</feature>
<reference evidence="24" key="1">
    <citation type="journal article" date="2020" name="Fungal Divers.">
        <title>Resolving the Mortierellaceae phylogeny through synthesis of multi-gene phylogenetics and phylogenomics.</title>
        <authorList>
            <person name="Vandepol N."/>
            <person name="Liber J."/>
            <person name="Desiro A."/>
            <person name="Na H."/>
            <person name="Kennedy M."/>
            <person name="Barry K."/>
            <person name="Grigoriev I.V."/>
            <person name="Miller A.N."/>
            <person name="O'Donnell K."/>
            <person name="Stajich J.E."/>
            <person name="Bonito G."/>
        </authorList>
    </citation>
    <scope>NUCLEOTIDE SEQUENCE</scope>
    <source>
        <strain evidence="24">NVP1</strain>
    </source>
</reference>
<keyword evidence="3" id="KW-0813">Transport</keyword>
<evidence type="ECO:0000256" key="22">
    <source>
        <dbReference type="SAM" id="Phobius"/>
    </source>
</evidence>
<protein>
    <recommendedName>
        <fullName evidence="19">P-type Na(+) transporter</fullName>
        <ecNumber evidence="19">7.2.2.3</ecNumber>
    </recommendedName>
</protein>
<dbReference type="InterPro" id="IPR023298">
    <property type="entry name" value="ATPase_P-typ_TM_dom_sf"/>
</dbReference>
<feature type="transmembrane region" description="Helical" evidence="22">
    <location>
        <begin position="913"/>
        <end position="930"/>
    </location>
</feature>
<feature type="transmembrane region" description="Helical" evidence="22">
    <location>
        <begin position="253"/>
        <end position="274"/>
    </location>
</feature>
<dbReference type="InterPro" id="IPR059000">
    <property type="entry name" value="ATPase_P-type_domA"/>
</dbReference>
<keyword evidence="4" id="KW-1003">Cell membrane</keyword>
<name>A0A9P5VLC8_9FUNG</name>
<comment type="catalytic activity">
    <reaction evidence="21">
        <text>Na(+)(in) + ATP + H2O = Na(+)(out) + ADP + phosphate + H(+)</text>
        <dbReference type="Rhea" id="RHEA:14633"/>
        <dbReference type="ChEBI" id="CHEBI:15377"/>
        <dbReference type="ChEBI" id="CHEBI:15378"/>
        <dbReference type="ChEBI" id="CHEBI:29101"/>
        <dbReference type="ChEBI" id="CHEBI:30616"/>
        <dbReference type="ChEBI" id="CHEBI:43474"/>
        <dbReference type="ChEBI" id="CHEBI:456216"/>
        <dbReference type="EC" id="7.2.2.3"/>
    </reaction>
    <physiologicalReaction direction="left-to-right" evidence="21">
        <dbReference type="Rhea" id="RHEA:14634"/>
    </physiologicalReaction>
</comment>
<dbReference type="InterPro" id="IPR044492">
    <property type="entry name" value="P_typ_ATPase_HD_dom"/>
</dbReference>
<comment type="catalytic activity">
    <reaction evidence="20">
        <text>K(+)(in) + ATP + H2O = K(+)(out) + ADP + phosphate + H(+)</text>
        <dbReference type="Rhea" id="RHEA:75815"/>
        <dbReference type="ChEBI" id="CHEBI:15377"/>
        <dbReference type="ChEBI" id="CHEBI:15378"/>
        <dbReference type="ChEBI" id="CHEBI:29103"/>
        <dbReference type="ChEBI" id="CHEBI:30616"/>
        <dbReference type="ChEBI" id="CHEBI:43474"/>
        <dbReference type="ChEBI" id="CHEBI:456216"/>
    </reaction>
</comment>
<evidence type="ECO:0000256" key="7">
    <source>
        <dbReference type="ARBA" id="ARBA00022723"/>
    </source>
</evidence>
<feature type="transmembrane region" description="Helical" evidence="22">
    <location>
        <begin position="67"/>
        <end position="85"/>
    </location>
</feature>
<dbReference type="NCBIfam" id="TIGR01494">
    <property type="entry name" value="ATPase_P-type"/>
    <property type="match status" value="2"/>
</dbReference>
<evidence type="ECO:0000256" key="2">
    <source>
        <dbReference type="ARBA" id="ARBA00004651"/>
    </source>
</evidence>
<dbReference type="SFLD" id="SFLDS00003">
    <property type="entry name" value="Haloacid_Dehalogenase"/>
    <property type="match status" value="1"/>
</dbReference>
<evidence type="ECO:0000256" key="14">
    <source>
        <dbReference type="ARBA" id="ARBA00023053"/>
    </source>
</evidence>
<evidence type="ECO:0000313" key="25">
    <source>
        <dbReference type="Proteomes" id="UP000696485"/>
    </source>
</evidence>
<dbReference type="GO" id="GO:0008554">
    <property type="term" value="F:P-type sodium transporter activity"/>
    <property type="evidence" value="ECO:0007669"/>
    <property type="project" value="UniProtKB-EC"/>
</dbReference>
<comment type="caution">
    <text evidence="24">The sequence shown here is derived from an EMBL/GenBank/DDBJ whole genome shotgun (WGS) entry which is preliminary data.</text>
</comment>
<dbReference type="PRINTS" id="PR00119">
    <property type="entry name" value="CATATPASE"/>
</dbReference>
<keyword evidence="13 22" id="KW-1133">Transmembrane helix</keyword>
<dbReference type="GO" id="GO:0005886">
    <property type="term" value="C:plasma membrane"/>
    <property type="evidence" value="ECO:0007669"/>
    <property type="project" value="UniProtKB-SubCell"/>
</dbReference>
<accession>A0A9P5VLC8</accession>
<dbReference type="FunFam" id="3.40.50.1000:FF:000001">
    <property type="entry name" value="Phospholipid-transporting ATPase IC"/>
    <property type="match status" value="1"/>
</dbReference>
<evidence type="ECO:0000256" key="19">
    <source>
        <dbReference type="ARBA" id="ARBA00035029"/>
    </source>
</evidence>
<evidence type="ECO:0000256" key="11">
    <source>
        <dbReference type="ARBA" id="ARBA00022958"/>
    </source>
</evidence>
<dbReference type="InterPro" id="IPR004014">
    <property type="entry name" value="ATPase_P-typ_cation-transptr_N"/>
</dbReference>
<evidence type="ECO:0000256" key="3">
    <source>
        <dbReference type="ARBA" id="ARBA00022448"/>
    </source>
</evidence>
<gene>
    <name evidence="24" type="primary">ENA1_3</name>
    <name evidence="24" type="ORF">BG006_006004</name>
</gene>
<evidence type="ECO:0000256" key="17">
    <source>
        <dbReference type="ARBA" id="ARBA00023201"/>
    </source>
</evidence>
<dbReference type="SUPFAM" id="SSF81665">
    <property type="entry name" value="Calcium ATPase, transmembrane domain M"/>
    <property type="match status" value="1"/>
</dbReference>
<feature type="transmembrane region" description="Helical" evidence="22">
    <location>
        <begin position="870"/>
        <end position="892"/>
    </location>
</feature>
<dbReference type="Pfam" id="PF00122">
    <property type="entry name" value="E1-E2_ATPase"/>
    <property type="match status" value="1"/>
</dbReference>
<keyword evidence="16 22" id="KW-0472">Membrane</keyword>
<keyword evidence="25" id="KW-1185">Reference proteome</keyword>
<evidence type="ECO:0000256" key="20">
    <source>
        <dbReference type="ARBA" id="ARBA00048599"/>
    </source>
</evidence>
<dbReference type="InterPro" id="IPR001757">
    <property type="entry name" value="P_typ_ATPase"/>
</dbReference>
<evidence type="ECO:0000256" key="6">
    <source>
        <dbReference type="ARBA" id="ARBA00022692"/>
    </source>
</evidence>
<dbReference type="Gene3D" id="3.40.50.1000">
    <property type="entry name" value="HAD superfamily/HAD-like"/>
    <property type="match status" value="1"/>
</dbReference>
<evidence type="ECO:0000256" key="18">
    <source>
        <dbReference type="ARBA" id="ARBA00035017"/>
    </source>
</evidence>
<keyword evidence="11" id="KW-0630">Potassium</keyword>
<evidence type="ECO:0000256" key="10">
    <source>
        <dbReference type="ARBA" id="ARBA00022842"/>
    </source>
</evidence>
<dbReference type="SUPFAM" id="SSF81653">
    <property type="entry name" value="Calcium ATPase, transduction domain A"/>
    <property type="match status" value="1"/>
</dbReference>
<keyword evidence="9" id="KW-0067">ATP-binding</keyword>
<keyword evidence="12" id="KW-1278">Translocase</keyword>
<dbReference type="InterPro" id="IPR006068">
    <property type="entry name" value="ATPase_P-typ_cation-transptr_C"/>
</dbReference>
<dbReference type="InterPro" id="IPR036412">
    <property type="entry name" value="HAD-like_sf"/>
</dbReference>
<dbReference type="Proteomes" id="UP000696485">
    <property type="component" value="Unassembled WGS sequence"/>
</dbReference>
<evidence type="ECO:0000256" key="15">
    <source>
        <dbReference type="ARBA" id="ARBA00023065"/>
    </source>
</evidence>
<dbReference type="PROSITE" id="PS00154">
    <property type="entry name" value="ATPASE_E1_E2"/>
    <property type="match status" value="1"/>
</dbReference>
<keyword evidence="14" id="KW-0915">Sodium</keyword>
<evidence type="ECO:0000313" key="24">
    <source>
        <dbReference type="EMBL" id="KAF9331107.1"/>
    </source>
</evidence>
<evidence type="ECO:0000256" key="4">
    <source>
        <dbReference type="ARBA" id="ARBA00022475"/>
    </source>
</evidence>
<dbReference type="GO" id="GO:0005524">
    <property type="term" value="F:ATP binding"/>
    <property type="evidence" value="ECO:0007669"/>
    <property type="project" value="UniProtKB-KW"/>
</dbReference>
<dbReference type="SFLD" id="SFLDG00002">
    <property type="entry name" value="C1.7:_P-type_atpase_like"/>
    <property type="match status" value="1"/>
</dbReference>
<evidence type="ECO:0000259" key="23">
    <source>
        <dbReference type="SMART" id="SM00831"/>
    </source>
</evidence>
<dbReference type="AlphaFoldDB" id="A0A9P5VLC8"/>
<evidence type="ECO:0000256" key="13">
    <source>
        <dbReference type="ARBA" id="ARBA00022989"/>
    </source>
</evidence>
<keyword evidence="5" id="KW-0633">Potassium transport</keyword>
<keyword evidence="8" id="KW-0547">Nucleotide-binding</keyword>
<dbReference type="InterPro" id="IPR008250">
    <property type="entry name" value="ATPase_P-typ_transduc_dom_A_sf"/>
</dbReference>
<keyword evidence="15" id="KW-0406">Ion transport</keyword>
<keyword evidence="17" id="KW-0739">Sodium transport</keyword>
<dbReference type="GO" id="GO:0006813">
    <property type="term" value="P:potassium ion transport"/>
    <property type="evidence" value="ECO:0007669"/>
    <property type="project" value="UniProtKB-KW"/>
</dbReference>
<dbReference type="SUPFAM" id="SSF56784">
    <property type="entry name" value="HAD-like"/>
    <property type="match status" value="1"/>
</dbReference>
<dbReference type="InterPro" id="IPR023299">
    <property type="entry name" value="ATPase_P-typ_cyto_dom_N"/>
</dbReference>
<dbReference type="EC" id="7.2.2.3" evidence="19"/>
<dbReference type="SMART" id="SM00831">
    <property type="entry name" value="Cation_ATPase_N"/>
    <property type="match status" value="1"/>
</dbReference>
<dbReference type="FunFam" id="3.40.50.1000:FF:000047">
    <property type="entry name" value="Sodium P-type ATPase"/>
    <property type="match status" value="1"/>
</dbReference>
<keyword evidence="10" id="KW-0460">Magnesium</keyword>
<evidence type="ECO:0000256" key="12">
    <source>
        <dbReference type="ARBA" id="ARBA00022967"/>
    </source>
</evidence>
<dbReference type="EMBL" id="JAAAUY010000348">
    <property type="protein sequence ID" value="KAF9331107.1"/>
    <property type="molecule type" value="Genomic_DNA"/>
</dbReference>
<evidence type="ECO:0000256" key="9">
    <source>
        <dbReference type="ARBA" id="ARBA00022840"/>
    </source>
</evidence>
<comment type="similarity">
    <text evidence="18">Belongs to the cation transport ATPase (P-type) (TC 3.A.3) family. Type IID subfamily.</text>
</comment>
<dbReference type="PRINTS" id="PR00121">
    <property type="entry name" value="NAKATPASE"/>
</dbReference>
<dbReference type="SFLD" id="SFLDF00027">
    <property type="entry name" value="p-type_atpase"/>
    <property type="match status" value="1"/>
</dbReference>
<comment type="cofactor">
    <cofactor evidence="1">
        <name>Mg(2+)</name>
        <dbReference type="ChEBI" id="CHEBI:18420"/>
    </cofactor>
</comment>
<feature type="transmembrane region" description="Helical" evidence="22">
    <location>
        <begin position="746"/>
        <end position="767"/>
    </location>
</feature>
<dbReference type="Gene3D" id="3.40.1110.10">
    <property type="entry name" value="Calcium-transporting ATPase, cytoplasmic domain N"/>
    <property type="match status" value="1"/>
</dbReference>
<dbReference type="NCBIfam" id="TIGR01523">
    <property type="entry name" value="ATPase-IID_K-Na"/>
    <property type="match status" value="1"/>
</dbReference>
<evidence type="ECO:0000256" key="21">
    <source>
        <dbReference type="ARBA" id="ARBA00049499"/>
    </source>
</evidence>